<feature type="compositionally biased region" description="Low complexity" evidence="1">
    <location>
        <begin position="122"/>
        <end position="135"/>
    </location>
</feature>
<evidence type="ECO:0000313" key="3">
    <source>
        <dbReference type="EMBL" id="KGF90466.1"/>
    </source>
</evidence>
<dbReference type="EMBL" id="JNAJ01000017">
    <property type="protein sequence ID" value="KGF90466.1"/>
    <property type="molecule type" value="Genomic_DNA"/>
</dbReference>
<name>A0A0A1ZPK5_PROMR</name>
<gene>
    <name evidence="3" type="ORF">EU93_1637</name>
</gene>
<organism evidence="3 4">
    <name type="scientific">Prochlorococcus marinus str. MIT 9116</name>
    <dbReference type="NCBI Taxonomy" id="167544"/>
    <lineage>
        <taxon>Bacteria</taxon>
        <taxon>Bacillati</taxon>
        <taxon>Cyanobacteriota</taxon>
        <taxon>Cyanophyceae</taxon>
        <taxon>Synechococcales</taxon>
        <taxon>Prochlorococcaceae</taxon>
        <taxon>Prochlorococcus</taxon>
    </lineage>
</organism>
<comment type="caution">
    <text evidence="3">The sequence shown here is derived from an EMBL/GenBank/DDBJ whole genome shotgun (WGS) entry which is preliminary data.</text>
</comment>
<keyword evidence="2" id="KW-0812">Transmembrane</keyword>
<evidence type="ECO:0000313" key="4">
    <source>
        <dbReference type="Proteomes" id="UP000030491"/>
    </source>
</evidence>
<proteinExistence type="predicted"/>
<dbReference type="RefSeq" id="WP_032514415.1">
    <property type="nucleotide sequence ID" value="NZ_JNAJ01000017.1"/>
</dbReference>
<protein>
    <submittedName>
        <fullName evidence="3">Putative Uncharacterized secreted protein</fullName>
    </submittedName>
</protein>
<sequence>MIFKKKYLLLSIFLIIIFQLLIYTNNNQRTSFRYLKWTIQEVSIGKLISISFFSGLFISTLLNTTIDINKKNTLENIEDIIEPLNNEEEMKSNVEMPPQRDIRDTQPTISVNYRVIKNSEENNFNNDQNYSINNNNKDDWDNDVNDW</sequence>
<keyword evidence="2" id="KW-1133">Transmembrane helix</keyword>
<evidence type="ECO:0000256" key="1">
    <source>
        <dbReference type="SAM" id="MobiDB-lite"/>
    </source>
</evidence>
<evidence type="ECO:0000256" key="2">
    <source>
        <dbReference type="SAM" id="Phobius"/>
    </source>
</evidence>
<dbReference type="AlphaFoldDB" id="A0A0A1ZPK5"/>
<feature type="region of interest" description="Disordered" evidence="1">
    <location>
        <begin position="122"/>
        <end position="147"/>
    </location>
</feature>
<dbReference type="Proteomes" id="UP000030491">
    <property type="component" value="Unassembled WGS sequence"/>
</dbReference>
<reference evidence="4" key="1">
    <citation type="journal article" date="2014" name="Sci. Data">
        <title>Genomes of diverse isolates of the marine cyanobacterium Prochlorococcus.</title>
        <authorList>
            <person name="Biller S."/>
            <person name="Berube P."/>
            <person name="Thompson J."/>
            <person name="Kelly L."/>
            <person name="Roggensack S."/>
            <person name="Awad L."/>
            <person name="Roache-Johnson K."/>
            <person name="Ding H."/>
            <person name="Giovannoni S.J."/>
            <person name="Moore L.R."/>
            <person name="Chisholm S.W."/>
        </authorList>
    </citation>
    <scope>NUCLEOTIDE SEQUENCE [LARGE SCALE GENOMIC DNA]</scope>
</reference>
<accession>A0A0A1ZPK5</accession>
<feature type="transmembrane region" description="Helical" evidence="2">
    <location>
        <begin position="44"/>
        <end position="62"/>
    </location>
</feature>
<keyword evidence="2" id="KW-0472">Membrane</keyword>
<feature type="transmembrane region" description="Helical" evidence="2">
    <location>
        <begin position="7"/>
        <end position="24"/>
    </location>
</feature>